<dbReference type="AlphaFoldDB" id="W4QKL1"/>
<name>W4QKL1_9BACI</name>
<dbReference type="SUPFAM" id="SSF158472">
    <property type="entry name" value="HAMP domain-like"/>
    <property type="match status" value="1"/>
</dbReference>
<dbReference type="FunFam" id="3.30.565.10:FF:000006">
    <property type="entry name" value="Sensor histidine kinase WalK"/>
    <property type="match status" value="1"/>
</dbReference>
<keyword evidence="4" id="KW-1003">Cell membrane</keyword>
<dbReference type="CDD" id="cd00075">
    <property type="entry name" value="HATPase"/>
    <property type="match status" value="1"/>
</dbReference>
<dbReference type="Proteomes" id="UP000018895">
    <property type="component" value="Unassembled WGS sequence"/>
</dbReference>
<reference evidence="17" key="1">
    <citation type="journal article" date="2014" name="Genome Announc.">
        <title>Draft Genome Sequences of Three Alkaliphilic Bacillus Strains, Bacillus wakoensis JCM 9140T, Bacillus akibai JCM 9157T, and Bacillus hemicellulosilyticus JCM 9152T.</title>
        <authorList>
            <person name="Yuki M."/>
            <person name="Oshima K."/>
            <person name="Suda W."/>
            <person name="Oshida Y."/>
            <person name="Kitamura K."/>
            <person name="Iida T."/>
            <person name="Hattori M."/>
            <person name="Ohkuma M."/>
        </authorList>
    </citation>
    <scope>NUCLEOTIDE SEQUENCE [LARGE SCALE GENOMIC DNA]</scope>
    <source>
        <strain evidence="17">JCM 9152</strain>
    </source>
</reference>
<feature type="domain" description="Histidine kinase" evidence="15">
    <location>
        <begin position="268"/>
        <end position="488"/>
    </location>
</feature>
<dbReference type="STRING" id="1236971.JCM9152_4175"/>
<dbReference type="SUPFAM" id="SSF47384">
    <property type="entry name" value="Homodimeric domain of signal transducing histidine kinase"/>
    <property type="match status" value="1"/>
</dbReference>
<dbReference type="InterPro" id="IPR003660">
    <property type="entry name" value="HAMP_dom"/>
</dbReference>
<dbReference type="PANTHER" id="PTHR45528">
    <property type="entry name" value="SENSOR HISTIDINE KINASE CPXA"/>
    <property type="match status" value="1"/>
</dbReference>
<dbReference type="SMART" id="SM00388">
    <property type="entry name" value="HisKA"/>
    <property type="match status" value="1"/>
</dbReference>
<keyword evidence="13 14" id="KW-0472">Membrane</keyword>
<evidence type="ECO:0000256" key="9">
    <source>
        <dbReference type="ARBA" id="ARBA00022777"/>
    </source>
</evidence>
<dbReference type="InterPro" id="IPR036097">
    <property type="entry name" value="HisK_dim/P_sf"/>
</dbReference>
<feature type="transmembrane region" description="Helical" evidence="14">
    <location>
        <begin position="176"/>
        <end position="199"/>
    </location>
</feature>
<keyword evidence="9 17" id="KW-0418">Kinase</keyword>
<evidence type="ECO:0000256" key="1">
    <source>
        <dbReference type="ARBA" id="ARBA00000085"/>
    </source>
</evidence>
<dbReference type="EMBL" id="BAUU01000043">
    <property type="protein sequence ID" value="GAE32631.1"/>
    <property type="molecule type" value="Genomic_DNA"/>
</dbReference>
<keyword evidence="12" id="KW-0902">Two-component regulatory system</keyword>
<dbReference type="GO" id="GO:0005524">
    <property type="term" value="F:ATP binding"/>
    <property type="evidence" value="ECO:0007669"/>
    <property type="project" value="UniProtKB-KW"/>
</dbReference>
<evidence type="ECO:0000256" key="7">
    <source>
        <dbReference type="ARBA" id="ARBA00022692"/>
    </source>
</evidence>
<proteinExistence type="predicted"/>
<dbReference type="GO" id="GO:0005886">
    <property type="term" value="C:plasma membrane"/>
    <property type="evidence" value="ECO:0007669"/>
    <property type="project" value="UniProtKB-SubCell"/>
</dbReference>
<evidence type="ECO:0000256" key="13">
    <source>
        <dbReference type="ARBA" id="ARBA00023136"/>
    </source>
</evidence>
<comment type="caution">
    <text evidence="17">The sequence shown here is derived from an EMBL/GenBank/DDBJ whole genome shotgun (WGS) entry which is preliminary data.</text>
</comment>
<dbReference type="CDD" id="cd06225">
    <property type="entry name" value="HAMP"/>
    <property type="match status" value="1"/>
</dbReference>
<dbReference type="Gene3D" id="6.10.340.10">
    <property type="match status" value="1"/>
</dbReference>
<accession>W4QKL1</accession>
<keyword evidence="5" id="KW-0597">Phosphoprotein</keyword>
<feature type="domain" description="HAMP" evidence="16">
    <location>
        <begin position="201"/>
        <end position="253"/>
    </location>
</feature>
<dbReference type="InterPro" id="IPR050398">
    <property type="entry name" value="HssS/ArlS-like"/>
</dbReference>
<dbReference type="OrthoDB" id="335833at2"/>
<keyword evidence="6" id="KW-0808">Transferase</keyword>
<evidence type="ECO:0000256" key="2">
    <source>
        <dbReference type="ARBA" id="ARBA00004651"/>
    </source>
</evidence>
<dbReference type="GO" id="GO:0000155">
    <property type="term" value="F:phosphorelay sensor kinase activity"/>
    <property type="evidence" value="ECO:0007669"/>
    <property type="project" value="InterPro"/>
</dbReference>
<keyword evidence="18" id="KW-1185">Reference proteome</keyword>
<evidence type="ECO:0000256" key="10">
    <source>
        <dbReference type="ARBA" id="ARBA00022840"/>
    </source>
</evidence>
<dbReference type="SUPFAM" id="SSF55874">
    <property type="entry name" value="ATPase domain of HSP90 chaperone/DNA topoisomerase II/histidine kinase"/>
    <property type="match status" value="1"/>
</dbReference>
<dbReference type="InterPro" id="IPR003661">
    <property type="entry name" value="HisK_dim/P_dom"/>
</dbReference>
<evidence type="ECO:0000313" key="17">
    <source>
        <dbReference type="EMBL" id="GAE32631.1"/>
    </source>
</evidence>
<keyword evidence="10" id="KW-0067">ATP-binding</keyword>
<evidence type="ECO:0000256" key="5">
    <source>
        <dbReference type="ARBA" id="ARBA00022553"/>
    </source>
</evidence>
<evidence type="ECO:0000256" key="6">
    <source>
        <dbReference type="ARBA" id="ARBA00022679"/>
    </source>
</evidence>
<dbReference type="InterPro" id="IPR003594">
    <property type="entry name" value="HATPase_dom"/>
</dbReference>
<dbReference type="RefSeq" id="WP_035347011.1">
    <property type="nucleotide sequence ID" value="NZ_BAUU01000043.1"/>
</dbReference>
<dbReference type="CDD" id="cd00082">
    <property type="entry name" value="HisKA"/>
    <property type="match status" value="1"/>
</dbReference>
<dbReference type="PRINTS" id="PR00344">
    <property type="entry name" value="BCTRLSENSOR"/>
</dbReference>
<evidence type="ECO:0000256" key="4">
    <source>
        <dbReference type="ARBA" id="ARBA00022475"/>
    </source>
</evidence>
<evidence type="ECO:0000256" key="11">
    <source>
        <dbReference type="ARBA" id="ARBA00022989"/>
    </source>
</evidence>
<evidence type="ECO:0000256" key="12">
    <source>
        <dbReference type="ARBA" id="ARBA00023012"/>
    </source>
</evidence>
<dbReference type="InterPro" id="IPR004358">
    <property type="entry name" value="Sig_transdc_His_kin-like_C"/>
</dbReference>
<evidence type="ECO:0000313" key="18">
    <source>
        <dbReference type="Proteomes" id="UP000018895"/>
    </source>
</evidence>
<dbReference type="FunFam" id="1.10.287.130:FF:000001">
    <property type="entry name" value="Two-component sensor histidine kinase"/>
    <property type="match status" value="1"/>
</dbReference>
<dbReference type="Pfam" id="PF00672">
    <property type="entry name" value="HAMP"/>
    <property type="match status" value="1"/>
</dbReference>
<protein>
    <recommendedName>
        <fullName evidence="3">histidine kinase</fullName>
        <ecNumber evidence="3">2.7.13.3</ecNumber>
    </recommendedName>
</protein>
<keyword evidence="8" id="KW-0547">Nucleotide-binding</keyword>
<evidence type="ECO:0000256" key="3">
    <source>
        <dbReference type="ARBA" id="ARBA00012438"/>
    </source>
</evidence>
<evidence type="ECO:0000256" key="14">
    <source>
        <dbReference type="SAM" id="Phobius"/>
    </source>
</evidence>
<dbReference type="Gene3D" id="3.30.565.10">
    <property type="entry name" value="Histidine kinase-like ATPase, C-terminal domain"/>
    <property type="match status" value="1"/>
</dbReference>
<dbReference type="SMART" id="SM00304">
    <property type="entry name" value="HAMP"/>
    <property type="match status" value="1"/>
</dbReference>
<dbReference type="PROSITE" id="PS50885">
    <property type="entry name" value="HAMP"/>
    <property type="match status" value="1"/>
</dbReference>
<keyword evidence="11 14" id="KW-1133">Transmembrane helix</keyword>
<dbReference type="PANTHER" id="PTHR45528:SF1">
    <property type="entry name" value="SENSOR HISTIDINE KINASE CPXA"/>
    <property type="match status" value="1"/>
</dbReference>
<dbReference type="InterPro" id="IPR005467">
    <property type="entry name" value="His_kinase_dom"/>
</dbReference>
<sequence length="500" mass="57711">MSIRLKLLISYICMILIPIVLVILFLHLLFHLFVGNIEEMRSYYHVEKTFFDEVINEDLSIYINLQNYANEDPERLRDRYFLEQYEEKLDMRRTVLVVKEEEDVIYQSGRVGDELLVNLSHESATYTGSNNHQGFLNTDLGTWLYTATDFHFTDGTEGSYYLILDIEPVYSFVRTVVPVLVIIFLLAFMITNGALTYVVSKHIIEPLKALHQATNRIKSGDLQHSIFVKRDDEIGELSHAFEEMRIRLKDSVEKQVKYEHNRKELINNISHDLKTPITSIKGYVEGILDGVADDHDKLEKYCKTIQAKAIHMDRLIDELLLFSKLDLDSVAFHFEKVEIVEFIQGLLEEMKLDLNKQKIHVKLENSLNKGECIKADRDKLERALRNILSNSLKFLDKEQKEIVISLKQIDHNICIMIKDNGQGIKEQDLPNVFKRFYRGDSSRNTEHGGSGIGLAIVKQIIQAHGGKVSIESTYGKGTSFFVTLNVWEEGEDLNGENINY</sequence>
<dbReference type="PROSITE" id="PS50109">
    <property type="entry name" value="HIS_KIN"/>
    <property type="match status" value="1"/>
</dbReference>
<dbReference type="Gene3D" id="1.10.287.130">
    <property type="match status" value="1"/>
</dbReference>
<comment type="subcellular location">
    <subcellularLocation>
        <location evidence="2">Cell membrane</location>
        <topology evidence="2">Multi-pass membrane protein</topology>
    </subcellularLocation>
</comment>
<organism evidence="17 18">
    <name type="scientific">Halalkalibacter hemicellulosilyticusJCM 9152</name>
    <dbReference type="NCBI Taxonomy" id="1236971"/>
    <lineage>
        <taxon>Bacteria</taxon>
        <taxon>Bacillati</taxon>
        <taxon>Bacillota</taxon>
        <taxon>Bacilli</taxon>
        <taxon>Bacillales</taxon>
        <taxon>Bacillaceae</taxon>
        <taxon>Halalkalibacter</taxon>
    </lineage>
</organism>
<keyword evidence="7 14" id="KW-0812">Transmembrane</keyword>
<dbReference type="EC" id="2.7.13.3" evidence="3"/>
<feature type="transmembrane region" description="Helical" evidence="14">
    <location>
        <begin position="7"/>
        <end position="34"/>
    </location>
</feature>
<evidence type="ECO:0000256" key="8">
    <source>
        <dbReference type="ARBA" id="ARBA00022741"/>
    </source>
</evidence>
<comment type="catalytic activity">
    <reaction evidence="1">
        <text>ATP + protein L-histidine = ADP + protein N-phospho-L-histidine.</text>
        <dbReference type="EC" id="2.7.13.3"/>
    </reaction>
</comment>
<dbReference type="Pfam" id="PF02518">
    <property type="entry name" value="HATPase_c"/>
    <property type="match status" value="1"/>
</dbReference>
<dbReference type="Pfam" id="PF00512">
    <property type="entry name" value="HisKA"/>
    <property type="match status" value="1"/>
</dbReference>
<evidence type="ECO:0000259" key="15">
    <source>
        <dbReference type="PROSITE" id="PS50109"/>
    </source>
</evidence>
<evidence type="ECO:0000259" key="16">
    <source>
        <dbReference type="PROSITE" id="PS50885"/>
    </source>
</evidence>
<dbReference type="InterPro" id="IPR036890">
    <property type="entry name" value="HATPase_C_sf"/>
</dbReference>
<gene>
    <name evidence="17" type="ORF">JCM9152_4175</name>
</gene>
<dbReference type="SMART" id="SM00387">
    <property type="entry name" value="HATPase_c"/>
    <property type="match status" value="1"/>
</dbReference>